<keyword evidence="2" id="KW-1185">Reference proteome</keyword>
<name>A0A179I1X1_CORDF</name>
<reference evidence="1 2" key="1">
    <citation type="submission" date="2016-03" db="EMBL/GenBank/DDBJ databases">
        <title>Fine-scale spatial genetic structure of a fungal parasite of coffee scale insects.</title>
        <authorList>
            <person name="Jackson D."/>
            <person name="Zemenick K.A."/>
            <person name="Malloure B."/>
            <person name="Quandt C.A."/>
            <person name="James T.Y."/>
        </authorList>
    </citation>
    <scope>NUCLEOTIDE SEQUENCE [LARGE SCALE GENOMIC DNA]</scope>
    <source>
        <strain evidence="1 2">UM487</strain>
    </source>
</reference>
<comment type="caution">
    <text evidence="1">The sequence shown here is derived from an EMBL/GenBank/DDBJ whole genome shotgun (WGS) entry which is preliminary data.</text>
</comment>
<proteinExistence type="predicted"/>
<dbReference type="EMBL" id="LUKN01004733">
    <property type="protein sequence ID" value="OAQ95650.1"/>
    <property type="molecule type" value="Genomic_DNA"/>
</dbReference>
<dbReference type="OMA" id="AYICSIM"/>
<sequence>MKERKRQQDSHRNFHITLCASTDRSIQHSINKIPLAMIPDWSPLASAFDPFETLAVDSLRLPVLLDGLVLIIANSGRQAPERVFSVSKPLAFQIFHAVFREGLPDPTLVNAVMLALISAVADSGVDTERLGYQQKAIAGIRKRMDRVDEATSESTIEAILLLAGAEVSLAESSDDVVEFMIAGPPGRRDRAQLHMGAVQQLLNICKERGIYLTAGIKRAIFSTLDTRYFSPSFYRAPRGSDHRRGVFGDDFIEIGEDLHALQCIRNIPGAKKGDPLMMAYINNHTAWIQSRLGLLRVEGVVLRSCRLAAYICSVMLCCTAWCGLFISSHISKQLFEKLDQPRKEEIWEENLDLMLRLACIGGALAPEEGSRRR</sequence>
<protein>
    <submittedName>
        <fullName evidence="1">Uncharacterized protein</fullName>
    </submittedName>
</protein>
<evidence type="ECO:0000313" key="1">
    <source>
        <dbReference type="EMBL" id="OAQ95650.1"/>
    </source>
</evidence>
<feature type="non-terminal residue" evidence="1">
    <location>
        <position position="373"/>
    </location>
</feature>
<accession>A0A179I1X1</accession>
<dbReference type="PANTHER" id="PTHR37540">
    <property type="entry name" value="TRANSCRIPTION FACTOR (ACR-2), PUTATIVE-RELATED-RELATED"/>
    <property type="match status" value="1"/>
</dbReference>
<organism evidence="1 2">
    <name type="scientific">Cordyceps confragosa</name>
    <name type="common">Lecanicillium lecanii</name>
    <dbReference type="NCBI Taxonomy" id="2714763"/>
    <lineage>
        <taxon>Eukaryota</taxon>
        <taxon>Fungi</taxon>
        <taxon>Dikarya</taxon>
        <taxon>Ascomycota</taxon>
        <taxon>Pezizomycotina</taxon>
        <taxon>Sordariomycetes</taxon>
        <taxon>Hypocreomycetidae</taxon>
        <taxon>Hypocreales</taxon>
        <taxon>Cordycipitaceae</taxon>
        <taxon>Akanthomyces</taxon>
    </lineage>
</organism>
<evidence type="ECO:0000313" key="2">
    <source>
        <dbReference type="Proteomes" id="UP000243081"/>
    </source>
</evidence>
<gene>
    <name evidence="1" type="ORF">LLEC1_03364</name>
</gene>
<dbReference type="Proteomes" id="UP000243081">
    <property type="component" value="Unassembled WGS sequence"/>
</dbReference>
<dbReference type="PANTHER" id="PTHR37540:SF5">
    <property type="entry name" value="TRANSCRIPTION FACTOR DOMAIN-CONTAINING PROTEIN"/>
    <property type="match status" value="1"/>
</dbReference>
<dbReference type="OrthoDB" id="2130169at2759"/>
<dbReference type="AlphaFoldDB" id="A0A179I1X1"/>